<dbReference type="OrthoDB" id="5514577at2"/>
<evidence type="ECO:0000313" key="1">
    <source>
        <dbReference type="EMBL" id="AUX25845.1"/>
    </source>
</evidence>
<dbReference type="Proteomes" id="UP000295781">
    <property type="component" value="Chromosome"/>
</dbReference>
<name>A0A4P2Q8H7_SORCE</name>
<dbReference type="PROSITE" id="PS51257">
    <property type="entry name" value="PROKAR_LIPOPROTEIN"/>
    <property type="match status" value="1"/>
</dbReference>
<dbReference type="EMBL" id="CP012670">
    <property type="protein sequence ID" value="AUX25845.1"/>
    <property type="molecule type" value="Genomic_DNA"/>
</dbReference>
<gene>
    <name evidence="1" type="ORF">SOCEGT47_063980</name>
</gene>
<dbReference type="RefSeq" id="WP_129353032.1">
    <property type="nucleotide sequence ID" value="NZ_CP012670.1"/>
</dbReference>
<evidence type="ECO:0008006" key="3">
    <source>
        <dbReference type="Google" id="ProtNLM"/>
    </source>
</evidence>
<accession>A0A4P2Q8H7</accession>
<proteinExistence type="predicted"/>
<evidence type="ECO:0000313" key="2">
    <source>
        <dbReference type="Proteomes" id="UP000295781"/>
    </source>
</evidence>
<dbReference type="AlphaFoldDB" id="A0A4P2Q8H7"/>
<organism evidence="1 2">
    <name type="scientific">Sorangium cellulosum</name>
    <name type="common">Polyangium cellulosum</name>
    <dbReference type="NCBI Taxonomy" id="56"/>
    <lineage>
        <taxon>Bacteria</taxon>
        <taxon>Pseudomonadati</taxon>
        <taxon>Myxococcota</taxon>
        <taxon>Polyangia</taxon>
        <taxon>Polyangiales</taxon>
        <taxon>Polyangiaceae</taxon>
        <taxon>Sorangium</taxon>
    </lineage>
</organism>
<protein>
    <recommendedName>
        <fullName evidence="3">Lipoprotein</fullName>
    </recommendedName>
</protein>
<sequence>MPKLHPGTAIAVAFLVGCSASYVAPRFLVPPVHAGTDPPRWEIRCVDSETARVPDNHIQEVTKATGWNPVLKRFGQEGWEPVQFMRNELTAKIDAVCFKRPL</sequence>
<reference evidence="1 2" key="1">
    <citation type="submission" date="2015-09" db="EMBL/GenBank/DDBJ databases">
        <title>Sorangium comparison.</title>
        <authorList>
            <person name="Zaburannyi N."/>
            <person name="Bunk B."/>
            <person name="Overmann J."/>
            <person name="Mueller R."/>
        </authorList>
    </citation>
    <scope>NUCLEOTIDE SEQUENCE [LARGE SCALE GENOMIC DNA]</scope>
    <source>
        <strain evidence="1 2">So ceGT47</strain>
    </source>
</reference>